<dbReference type="AlphaFoldDB" id="W2RUT5"/>
<dbReference type="InParanoid" id="W2RUT5"/>
<dbReference type="HOGENOM" id="CLU_441457_0_0_1"/>
<dbReference type="OrthoDB" id="4153656at2759"/>
<dbReference type="Pfam" id="PF14420">
    <property type="entry name" value="Clr5"/>
    <property type="match status" value="1"/>
</dbReference>
<dbReference type="PRINTS" id="PR01415">
    <property type="entry name" value="ANKYRIN"/>
</dbReference>
<evidence type="ECO:0000313" key="7">
    <source>
        <dbReference type="Proteomes" id="UP000030752"/>
    </source>
</evidence>
<dbReference type="SMART" id="SM00248">
    <property type="entry name" value="ANK"/>
    <property type="match status" value="6"/>
</dbReference>
<organism evidence="6 7">
    <name type="scientific">Cyphellophora europaea (strain CBS 101466)</name>
    <name type="common">Phialophora europaea</name>
    <dbReference type="NCBI Taxonomy" id="1220924"/>
    <lineage>
        <taxon>Eukaryota</taxon>
        <taxon>Fungi</taxon>
        <taxon>Dikarya</taxon>
        <taxon>Ascomycota</taxon>
        <taxon>Pezizomycotina</taxon>
        <taxon>Eurotiomycetes</taxon>
        <taxon>Chaetothyriomycetidae</taxon>
        <taxon>Chaetothyriales</taxon>
        <taxon>Cyphellophoraceae</taxon>
        <taxon>Cyphellophora</taxon>
    </lineage>
</organism>
<dbReference type="InterPro" id="IPR002110">
    <property type="entry name" value="Ankyrin_rpt"/>
</dbReference>
<evidence type="ECO:0000313" key="6">
    <source>
        <dbReference type="EMBL" id="ETN39454.1"/>
    </source>
</evidence>
<dbReference type="VEuPathDB" id="FungiDB:HMPREF1541_05677"/>
<dbReference type="InterPro" id="IPR025676">
    <property type="entry name" value="Clr5_dom"/>
</dbReference>
<dbReference type="Pfam" id="PF12796">
    <property type="entry name" value="Ank_2"/>
    <property type="match status" value="1"/>
</dbReference>
<evidence type="ECO:0000256" key="4">
    <source>
        <dbReference type="SAM" id="MobiDB-lite"/>
    </source>
</evidence>
<dbReference type="EMBL" id="KB822721">
    <property type="protein sequence ID" value="ETN39454.1"/>
    <property type="molecule type" value="Genomic_DNA"/>
</dbReference>
<keyword evidence="7" id="KW-1185">Reference proteome</keyword>
<reference evidence="6 7" key="1">
    <citation type="submission" date="2013-03" db="EMBL/GenBank/DDBJ databases">
        <title>The Genome Sequence of Phialophora europaea CBS 101466.</title>
        <authorList>
            <consortium name="The Broad Institute Genomics Platform"/>
            <person name="Cuomo C."/>
            <person name="de Hoog S."/>
            <person name="Gorbushina A."/>
            <person name="Walker B."/>
            <person name="Young S.K."/>
            <person name="Zeng Q."/>
            <person name="Gargeya S."/>
            <person name="Fitzgerald M."/>
            <person name="Haas B."/>
            <person name="Abouelleil A."/>
            <person name="Allen A.W."/>
            <person name="Alvarado L."/>
            <person name="Arachchi H.M."/>
            <person name="Berlin A.M."/>
            <person name="Chapman S.B."/>
            <person name="Gainer-Dewar J."/>
            <person name="Goldberg J."/>
            <person name="Griggs A."/>
            <person name="Gujja S."/>
            <person name="Hansen M."/>
            <person name="Howarth C."/>
            <person name="Imamovic A."/>
            <person name="Ireland A."/>
            <person name="Larimer J."/>
            <person name="McCowan C."/>
            <person name="Murphy C."/>
            <person name="Pearson M."/>
            <person name="Poon T.W."/>
            <person name="Priest M."/>
            <person name="Roberts A."/>
            <person name="Saif S."/>
            <person name="Shea T."/>
            <person name="Sisk P."/>
            <person name="Sykes S."/>
            <person name="Wortman J."/>
            <person name="Nusbaum C."/>
            <person name="Birren B."/>
        </authorList>
    </citation>
    <scope>NUCLEOTIDE SEQUENCE [LARGE SCALE GENOMIC DNA]</scope>
    <source>
        <strain evidence="6 7">CBS 101466</strain>
    </source>
</reference>
<feature type="repeat" description="ANK" evidence="3">
    <location>
        <begin position="199"/>
        <end position="231"/>
    </location>
</feature>
<feature type="repeat" description="ANK" evidence="3">
    <location>
        <begin position="133"/>
        <end position="165"/>
    </location>
</feature>
<dbReference type="PROSITE" id="PS50297">
    <property type="entry name" value="ANK_REP_REGION"/>
    <property type="match status" value="4"/>
</dbReference>
<dbReference type="PANTHER" id="PTHR24171">
    <property type="entry name" value="ANKYRIN REPEAT DOMAIN-CONTAINING PROTEIN 39-RELATED"/>
    <property type="match status" value="1"/>
</dbReference>
<protein>
    <recommendedName>
        <fullName evidence="5">Clr5 domain-containing protein</fullName>
    </recommendedName>
</protein>
<evidence type="ECO:0000256" key="1">
    <source>
        <dbReference type="ARBA" id="ARBA00022737"/>
    </source>
</evidence>
<feature type="repeat" description="ANK" evidence="3">
    <location>
        <begin position="232"/>
        <end position="270"/>
    </location>
</feature>
<feature type="repeat" description="ANK" evidence="3">
    <location>
        <begin position="166"/>
        <end position="198"/>
    </location>
</feature>
<keyword evidence="2 3" id="KW-0040">ANK repeat</keyword>
<dbReference type="PROSITE" id="PS50088">
    <property type="entry name" value="ANK_REPEAT"/>
    <property type="match status" value="4"/>
</dbReference>
<keyword evidence="1" id="KW-0677">Repeat</keyword>
<dbReference type="Gene3D" id="1.25.40.20">
    <property type="entry name" value="Ankyrin repeat-containing domain"/>
    <property type="match status" value="2"/>
</dbReference>
<name>W2RUT5_CYPE1</name>
<dbReference type="Pfam" id="PF00023">
    <property type="entry name" value="Ank"/>
    <property type="match status" value="1"/>
</dbReference>
<dbReference type="Proteomes" id="UP000030752">
    <property type="component" value="Unassembled WGS sequence"/>
</dbReference>
<feature type="region of interest" description="Disordered" evidence="4">
    <location>
        <begin position="58"/>
        <end position="77"/>
    </location>
</feature>
<accession>W2RUT5</accession>
<dbReference type="RefSeq" id="XP_008718239.1">
    <property type="nucleotide sequence ID" value="XM_008720017.1"/>
</dbReference>
<evidence type="ECO:0000256" key="3">
    <source>
        <dbReference type="PROSITE-ProRule" id="PRU00023"/>
    </source>
</evidence>
<gene>
    <name evidence="6" type="ORF">HMPREF1541_05677</name>
</gene>
<evidence type="ECO:0000256" key="2">
    <source>
        <dbReference type="ARBA" id="ARBA00023043"/>
    </source>
</evidence>
<dbReference type="STRING" id="1220924.W2RUT5"/>
<feature type="domain" description="Clr5" evidence="5">
    <location>
        <begin position="1"/>
        <end position="54"/>
    </location>
</feature>
<evidence type="ECO:0000259" key="5">
    <source>
        <dbReference type="Pfam" id="PF14420"/>
    </source>
</evidence>
<dbReference type="GeneID" id="19973016"/>
<sequence>MAKDWAPLQEDVRDLYHLKNKPLKEVMRLIRGRHNFIASERAYRTQLQKWGYMKYNTQTTPYQRSKPAPRRDQFSQPRRVEVPSGVAAQGNVYAEDLVNERSMAPMNASYDVFDERVSSGIAFPFASSHYDPEGKTPLHHAVIKKDLEQVRNLLNAGAAVDIKDFTGSGSLHYGVLTADLQFVQLLLRYGAEANAKGPFGRTPLHQAVSMSNLAITETLLRSGSMVSELDDNGDSPLHIASRLPYKECRGVPPLITRLLQSGADVNLVNKNGLTVFHTLLDQPFTAPFYYWDSDPRCCVRATILTFFDHNANVKTPFPDARTPMQVFLNRSGYGWAYKRQCSQHAAANFSEARIMSELLDRCDPSELSMAGGESLAHYYICTIWDRWRVDCSWASKLCQLAEPHQLPSNGNSLLHELMCKPKPATDSLVADLLRRGWDPNQCNKHGQTPLHLLLQVPENRVNRPVIEKLLVMMSNGGANLWIRDNKDTSVLSKAATRFMEKDPSLIRALLRLEIDREGVNPDAWTGWESARRVATFAEVRQHLNVEATISPPDLDHRVRKEAYAALAEKHLELAKEEFPDGVPDYRRQRRAYMVDILKSCRACNVTIDMRFFDELLELC</sequence>
<dbReference type="SUPFAM" id="SSF48403">
    <property type="entry name" value="Ankyrin repeat"/>
    <property type="match status" value="2"/>
</dbReference>
<proteinExistence type="predicted"/>
<dbReference type="eggNOG" id="KOG4177">
    <property type="taxonomic scope" value="Eukaryota"/>
</dbReference>
<dbReference type="InterPro" id="IPR036770">
    <property type="entry name" value="Ankyrin_rpt-contain_sf"/>
</dbReference>